<dbReference type="PANTHER" id="PTHR45527">
    <property type="entry name" value="NONRIBOSOMAL PEPTIDE SYNTHETASE"/>
    <property type="match status" value="1"/>
</dbReference>
<gene>
    <name evidence="5" type="ORF">CNMCM6805_004954</name>
</gene>
<dbReference type="Proteomes" id="UP000653565">
    <property type="component" value="Unassembled WGS sequence"/>
</dbReference>
<protein>
    <recommendedName>
        <fullName evidence="4">AMP-dependent synthetase/ligase domain-containing protein</fullName>
    </recommendedName>
</protein>
<dbReference type="GO" id="GO:0043041">
    <property type="term" value="P:amino acid activation for nonribosomal peptide biosynthetic process"/>
    <property type="evidence" value="ECO:0007669"/>
    <property type="project" value="TreeGrafter"/>
</dbReference>
<reference evidence="5" key="2">
    <citation type="submission" date="2020-04" db="EMBL/GenBank/DDBJ databases">
        <authorList>
            <person name="Santos R.A.C."/>
            <person name="Steenwyk J.L."/>
            <person name="Rivero-Menendez O."/>
            <person name="Mead M.E."/>
            <person name="Silva L.P."/>
            <person name="Bastos R.W."/>
            <person name="Alastruey-Izquierdo A."/>
            <person name="Goldman G.H."/>
            <person name="Rokas A."/>
        </authorList>
    </citation>
    <scope>NUCLEOTIDE SEQUENCE</scope>
    <source>
        <strain evidence="5">CNM-CM6805</strain>
    </source>
</reference>
<proteinExistence type="predicted"/>
<dbReference type="Gene3D" id="3.30.559.10">
    <property type="entry name" value="Chloramphenicol acetyltransferase-like domain"/>
    <property type="match status" value="1"/>
</dbReference>
<keyword evidence="6" id="KW-1185">Reference proteome</keyword>
<keyword evidence="3" id="KW-0677">Repeat</keyword>
<evidence type="ECO:0000256" key="2">
    <source>
        <dbReference type="ARBA" id="ARBA00022553"/>
    </source>
</evidence>
<dbReference type="GO" id="GO:0031177">
    <property type="term" value="F:phosphopantetheine binding"/>
    <property type="evidence" value="ECO:0007669"/>
    <property type="project" value="TreeGrafter"/>
</dbReference>
<dbReference type="InterPro" id="IPR042099">
    <property type="entry name" value="ANL_N_sf"/>
</dbReference>
<keyword evidence="2" id="KW-0597">Phosphoprotein</keyword>
<dbReference type="InterPro" id="IPR045851">
    <property type="entry name" value="AMP-bd_C_sf"/>
</dbReference>
<dbReference type="PANTHER" id="PTHR45527:SF1">
    <property type="entry name" value="FATTY ACID SYNTHASE"/>
    <property type="match status" value="1"/>
</dbReference>
<dbReference type="Pfam" id="PF00501">
    <property type="entry name" value="AMP-binding"/>
    <property type="match status" value="1"/>
</dbReference>
<organism evidence="5 6">
    <name type="scientific">Aspergillus fumigatiaffinis</name>
    <dbReference type="NCBI Taxonomy" id="340414"/>
    <lineage>
        <taxon>Eukaryota</taxon>
        <taxon>Fungi</taxon>
        <taxon>Dikarya</taxon>
        <taxon>Ascomycota</taxon>
        <taxon>Pezizomycotina</taxon>
        <taxon>Eurotiomycetes</taxon>
        <taxon>Eurotiomycetidae</taxon>
        <taxon>Eurotiales</taxon>
        <taxon>Aspergillaceae</taxon>
        <taxon>Aspergillus</taxon>
        <taxon>Aspergillus subgen. Fumigati</taxon>
    </lineage>
</organism>
<evidence type="ECO:0000256" key="1">
    <source>
        <dbReference type="ARBA" id="ARBA00022450"/>
    </source>
</evidence>
<evidence type="ECO:0000313" key="6">
    <source>
        <dbReference type="Proteomes" id="UP000653565"/>
    </source>
</evidence>
<dbReference type="Gene3D" id="3.40.50.12780">
    <property type="entry name" value="N-terminal domain of ligase-like"/>
    <property type="match status" value="1"/>
</dbReference>
<keyword evidence="1" id="KW-0596">Phosphopantetheine</keyword>
<dbReference type="GO" id="GO:0044550">
    <property type="term" value="P:secondary metabolite biosynthetic process"/>
    <property type="evidence" value="ECO:0007669"/>
    <property type="project" value="TreeGrafter"/>
</dbReference>
<dbReference type="SUPFAM" id="SSF52777">
    <property type="entry name" value="CoA-dependent acyltransferases"/>
    <property type="match status" value="3"/>
</dbReference>
<accession>A0A8H4MC91</accession>
<dbReference type="InterPro" id="IPR023213">
    <property type="entry name" value="CAT-like_dom_sf"/>
</dbReference>
<reference evidence="5" key="1">
    <citation type="journal article" date="2020" name="bioRxiv">
        <title>Genomic and phenotypic heterogeneity of clinical isolates of the human pathogens Aspergillus fumigatus, Aspergillus lentulus and Aspergillus fumigatiaffinis.</title>
        <authorList>
            <person name="dos Santos R.A.C."/>
            <person name="Steenwyk J.L."/>
            <person name="Rivero-Menendez O."/>
            <person name="Mead M.E."/>
            <person name="Silva L.P."/>
            <person name="Bastos R.W."/>
            <person name="Alastruey-Izquierdo A."/>
            <person name="Goldman G.H."/>
            <person name="Rokas A."/>
        </authorList>
    </citation>
    <scope>NUCLEOTIDE SEQUENCE</scope>
    <source>
        <strain evidence="5">CNM-CM6805</strain>
    </source>
</reference>
<dbReference type="InterPro" id="IPR000873">
    <property type="entry name" value="AMP-dep_synth/lig_dom"/>
</dbReference>
<sequence length="1378" mass="151616">MFPRSLQDYYASEVNVSTAQLPNVLHHDITGFDVSDISRPVTGQNFPAWHICSAAWSIVLSRHTGQSTVDILTTHGVPKVDLTGGDSSPWIRVQASVDEKTSFLHLLHSALKISEHESQLASAPTYSAAIIHPLLLAELPPPPQTTFGLTIQLFSQRRKTIQAICYYPRWLPAHYAKKLMDHFLHLLRHIINHRCWAALYLKDISMVPLQEELQLRQQSLPGRSIGDMQIGAVHQLVRQQARKTPSAPAVEGRDGDVISYRMLDQMTDMMAEDVARRLEDVCPRALNTGLAVETGQVIGIMLQRSPGVVVSILSCWKAGYAVVLVDPSQPASRNTYIIEDCGCPLLLVDDSWAGCVGKDIAWAYDFGALRDRVTTSRFPTDAYPGSEVDLSQDLFRPAWIRVTSGSTGRPKCSLHSHAAFGASIASYAGRIRASKTLLFFNPISSASGTPIWSFLTNGGCVCIPPLEEITADLASCIDRYGIEDICITPSALALTSPDAVPSLKTISLVGEAVPQTLAETWSQHASLLIGYGATEMNSHALPFHNEPAGCLPPGHPLPTSDYSLYILQPGTTKVCPLYVPGEICLSSTYMCAGYINSPEATAQVFQTHPFPGDAGHAYLYRTGDLGMFIAPGVFIMLGRVDFQFKIDGNRIQPEEVEAVINQVPHVVKSRVMLARSSMGRPISVCCVKLKETALSNGDQGDSANGEWKEFVAAAEQACATHLPAYMMPHRWLQFKSFPETPSAKTDTRALLILAQERLDQEEGASTGPVELETPQALISGRGRLFLDHVLEVLTGQKPDSLPAQIRDRMQSLSFIFNGGTSSLALRVRAQLRSHGLNINIEQLFTSQSLRVIASTLSATEGEAIEGQMETSRPPLSVTEALLPQLPNGVQHDPANYESVFPTTMLQREMFAISILDSRQWIFYQFMDLSTFSCTLSQLQEAVSLVVAAKPNLRTVCLSLDVPSNLKTIEAPDDAFDLVRGGRFVLAILKPAATQFELAQDNEIEEPEIYHSQDVTRKWTLGRLLWRVTFLVKPRLLAWTFHHSIMDDSVSQNLSRDLYAILTAIVRRDEGDQDGSQAVTVERVRAAKPSIEQWVVTQYGTNGLDGSPLSSHVLRATQVWASFMADATPTPISELTRLPDAALPALPLQKSVSALAYGEWCREHHVTPAALFHAATALTIARSLDWWRPHPPPRAEEVTYYRVSSNRSTVLGAEAMEGALLSISPMRVALGRDFSALAVTQGALRNWLATQDADPYYLDEALAPPGLELGPRRQRRWGNVLLNHISRDPRDHIDGENESPAFRGVVQDRAGFAMVWPFAAIELTVVEPDSWKADSLQLCALTALERETTEELLGVFERILRLIVEGGEGLSTAEIIQRV</sequence>
<feature type="domain" description="AMP-dependent synthetase/ligase" evidence="4">
    <location>
        <begin position="238"/>
        <end position="594"/>
    </location>
</feature>
<dbReference type="Gene3D" id="3.30.559.30">
    <property type="entry name" value="Nonribosomal peptide synthetase, condensation domain"/>
    <property type="match status" value="1"/>
</dbReference>
<evidence type="ECO:0000313" key="5">
    <source>
        <dbReference type="EMBL" id="KAF4240434.1"/>
    </source>
</evidence>
<evidence type="ECO:0000259" key="4">
    <source>
        <dbReference type="Pfam" id="PF00501"/>
    </source>
</evidence>
<dbReference type="Gene3D" id="3.30.300.30">
    <property type="match status" value="1"/>
</dbReference>
<dbReference type="GO" id="GO:0005737">
    <property type="term" value="C:cytoplasm"/>
    <property type="evidence" value="ECO:0007669"/>
    <property type="project" value="TreeGrafter"/>
</dbReference>
<comment type="caution">
    <text evidence="5">The sequence shown here is derived from an EMBL/GenBank/DDBJ whole genome shotgun (WGS) entry which is preliminary data.</text>
</comment>
<name>A0A8H4MC91_9EURO</name>
<evidence type="ECO:0000256" key="3">
    <source>
        <dbReference type="ARBA" id="ARBA00022737"/>
    </source>
</evidence>
<dbReference type="EMBL" id="JAAAPX010000026">
    <property type="protein sequence ID" value="KAF4240434.1"/>
    <property type="molecule type" value="Genomic_DNA"/>
</dbReference>
<dbReference type="SUPFAM" id="SSF56801">
    <property type="entry name" value="Acetyl-CoA synthetase-like"/>
    <property type="match status" value="1"/>
</dbReference>